<dbReference type="InterPro" id="IPR037439">
    <property type="entry name" value="Branching_enzy"/>
</dbReference>
<evidence type="ECO:0000256" key="7">
    <source>
        <dbReference type="ARBA" id="ARBA00023056"/>
    </source>
</evidence>
<dbReference type="GO" id="GO:0005978">
    <property type="term" value="P:glycogen biosynthetic process"/>
    <property type="evidence" value="ECO:0007669"/>
    <property type="project" value="UniProtKB-UniRule"/>
</dbReference>
<evidence type="ECO:0000256" key="4">
    <source>
        <dbReference type="ARBA" id="ARBA00022600"/>
    </source>
</evidence>
<dbReference type="Pfam" id="PF22019">
    <property type="entry name" value="GlgB_N"/>
    <property type="match status" value="1"/>
</dbReference>
<dbReference type="GO" id="GO:0005829">
    <property type="term" value="C:cytosol"/>
    <property type="evidence" value="ECO:0007669"/>
    <property type="project" value="TreeGrafter"/>
</dbReference>
<keyword evidence="8 9" id="KW-0119">Carbohydrate metabolism</keyword>
<keyword evidence="4 9" id="KW-0321">Glycogen metabolism</keyword>
<comment type="similarity">
    <text evidence="3 9">Belongs to the glycosyl hydrolase 13 family. GlgB subfamily.</text>
</comment>
<evidence type="ECO:0000256" key="1">
    <source>
        <dbReference type="ARBA" id="ARBA00000826"/>
    </source>
</evidence>
<name>A0A7T4JUK7_9CORY</name>
<protein>
    <recommendedName>
        <fullName evidence="9">1,4-alpha-glucan branching enzyme GlgB</fullName>
        <ecNumber evidence="9">2.4.1.18</ecNumber>
    </recommendedName>
    <alternativeName>
        <fullName evidence="9">1,4-alpha-D-glucan:1,4-alpha-D-glucan 6-glucosyl-transferase</fullName>
    </alternativeName>
    <alternativeName>
        <fullName evidence="9">Alpha-(1-&gt;4)-glucan branching enzyme</fullName>
    </alternativeName>
    <alternativeName>
        <fullName evidence="9">Glycogen branching enzyme</fullName>
        <shortName evidence="9">BE</shortName>
    </alternativeName>
</protein>
<dbReference type="Pfam" id="PF00128">
    <property type="entry name" value="Alpha-amylase"/>
    <property type="match status" value="2"/>
</dbReference>
<dbReference type="InterPro" id="IPR014756">
    <property type="entry name" value="Ig_E-set"/>
</dbReference>
<dbReference type="EMBL" id="CP066007">
    <property type="protein sequence ID" value="QQB45946.1"/>
    <property type="molecule type" value="Genomic_DNA"/>
</dbReference>
<dbReference type="NCBIfam" id="NF003811">
    <property type="entry name" value="PRK05402.1"/>
    <property type="match status" value="1"/>
</dbReference>
<comment type="pathway">
    <text evidence="2 9">Glycan biosynthesis; glycogen biosynthesis.</text>
</comment>
<dbReference type="InterPro" id="IPR013780">
    <property type="entry name" value="Glyco_hydro_b"/>
</dbReference>
<dbReference type="CDD" id="cd11322">
    <property type="entry name" value="AmyAc_Glg_BE"/>
    <property type="match status" value="1"/>
</dbReference>
<dbReference type="PANTHER" id="PTHR43651:SF3">
    <property type="entry name" value="1,4-ALPHA-GLUCAN-BRANCHING ENZYME"/>
    <property type="match status" value="1"/>
</dbReference>
<dbReference type="NCBIfam" id="TIGR01515">
    <property type="entry name" value="branching_enzym"/>
    <property type="match status" value="1"/>
</dbReference>
<dbReference type="PIRSF" id="PIRSF000463">
    <property type="entry name" value="GlgB"/>
    <property type="match status" value="1"/>
</dbReference>
<dbReference type="SUPFAM" id="SSF81296">
    <property type="entry name" value="E set domains"/>
    <property type="match status" value="2"/>
</dbReference>
<dbReference type="OrthoDB" id="9800174at2"/>
<dbReference type="GO" id="GO:0043169">
    <property type="term" value="F:cation binding"/>
    <property type="evidence" value="ECO:0007669"/>
    <property type="project" value="InterPro"/>
</dbReference>
<feature type="active site" description="Nucleophile" evidence="9 10">
    <location>
        <position position="403"/>
    </location>
</feature>
<dbReference type="AlphaFoldDB" id="A0A7T4JUK7"/>
<dbReference type="EC" id="2.4.1.18" evidence="9"/>
<reference evidence="12 13" key="1">
    <citation type="submission" date="2020-12" db="EMBL/GenBank/DDBJ databases">
        <title>FDA dAtabase for Regulatory Grade micrObial Sequences (FDA-ARGOS): Supporting development and validation of Infectious Disease Dx tests.</title>
        <authorList>
            <person name="Sproer C."/>
            <person name="Gronow S."/>
            <person name="Severitt S."/>
            <person name="Schroder I."/>
            <person name="Tallon L."/>
            <person name="Sadzewicz L."/>
            <person name="Zhao X."/>
            <person name="Boylan J."/>
            <person name="Ott S."/>
            <person name="Bowen H."/>
            <person name="Vavikolanu K."/>
            <person name="Mehta A."/>
            <person name="Aluvathingal J."/>
            <person name="Nadendla S."/>
            <person name="Lowell S."/>
            <person name="Myers T."/>
            <person name="Yan Y."/>
            <person name="Sichtig H."/>
        </authorList>
    </citation>
    <scope>NUCLEOTIDE SEQUENCE [LARGE SCALE GENOMIC DNA]</scope>
    <source>
        <strain evidence="12 13">FDAARGOS_1053</strain>
    </source>
</reference>
<dbReference type="InterPro" id="IPR004193">
    <property type="entry name" value="Glyco_hydro_13_N"/>
</dbReference>
<sequence length="727" mass="82634">MQSLAIPQADLDLLRRCQHYCPHDHYGFHTTDDGAVVRTRQVGAEGVFLLIDGDSVPMESLGDDIWAIHLDDGTPRDYRFSVKYPLVDAVEKADPYFFLPTLGDQDIYLISEGRHERLWEVLGSHVHTYRTELGEVTGTSFAVWAPAAKGVAVIGDFCSWNPSQYPMRAIGSSGVWEIFIPGITEGTVYKYAIHTETGERLDKADPMARLAEVPPATGSVVTSSSYEWKDDEWISSRADEFPTTERMSIYEVHLGSWKQGLSYQQLADELVDYVDGMGYTHVEFLPVSEHPFGGSWGYQVTGYYAPTSRFGSPDDFRALIDAFHARGIGVIMDWVPAHFPKDEWALARFDGSPLYEHPDWRRGEQKDWGTYVFNFGRNEVRNFLVANALYWIDQFHIDGLRVDAVASMLYLDYSREDGEWTPNQYGGRENLEAVQFLQEMNATVHKNHPGIVTIAEESTSWPGVTDFTSNGGLGFTFKWNMGWMHDTLEYFGHDPIHRSYHHNEVTFAMVYHYSERFVLPISHDEVVHGKGTLWQRMPGDAWNKAAGLRTLLAFMWGHPGKQLLFQGQDFGQVGEWNESDSLYWADMDGWEGEYHRGIQKLTHDLNSVYTDNAALYSLDFKPEGFRWIKADDADNNILAFVRTGDDGSKVLCVYNFGGYSQPNYTVGVPEPGVWKRILNTDEDVYEGAGNFLEFEAQSDERPWDGCDHSVCIHIPAMSAQFYALEQH</sequence>
<dbReference type="UniPathway" id="UPA00164"/>
<dbReference type="Gene3D" id="2.60.40.10">
    <property type="entry name" value="Immunoglobulins"/>
    <property type="match status" value="2"/>
</dbReference>
<evidence type="ECO:0000256" key="9">
    <source>
        <dbReference type="HAMAP-Rule" id="MF_00685"/>
    </source>
</evidence>
<dbReference type="FunFam" id="2.60.40.10:FF:000169">
    <property type="entry name" value="1,4-alpha-glucan branching enzyme GlgB"/>
    <property type="match status" value="1"/>
</dbReference>
<dbReference type="InterPro" id="IPR017853">
    <property type="entry name" value="GH"/>
</dbReference>
<dbReference type="GO" id="GO:0003844">
    <property type="term" value="F:1,4-alpha-glucan branching enzyme activity"/>
    <property type="evidence" value="ECO:0007669"/>
    <property type="project" value="UniProtKB-UniRule"/>
</dbReference>
<keyword evidence="5 9" id="KW-0328">Glycosyltransferase</keyword>
<dbReference type="CDD" id="cd02855">
    <property type="entry name" value="E_set_GBE_prok_N"/>
    <property type="match status" value="1"/>
</dbReference>
<evidence type="ECO:0000256" key="6">
    <source>
        <dbReference type="ARBA" id="ARBA00022679"/>
    </source>
</evidence>
<accession>A0A7T4JUK7</accession>
<evidence type="ECO:0000259" key="11">
    <source>
        <dbReference type="SMART" id="SM00642"/>
    </source>
</evidence>
<evidence type="ECO:0000256" key="5">
    <source>
        <dbReference type="ARBA" id="ARBA00022676"/>
    </source>
</evidence>
<dbReference type="NCBIfam" id="NF008967">
    <property type="entry name" value="PRK12313.1"/>
    <property type="match status" value="1"/>
</dbReference>
<feature type="active site" description="Proton donor" evidence="9 10">
    <location>
        <position position="456"/>
    </location>
</feature>
<evidence type="ECO:0000256" key="10">
    <source>
        <dbReference type="PIRSR" id="PIRSR000463-1"/>
    </source>
</evidence>
<dbReference type="InterPro" id="IPR006407">
    <property type="entry name" value="GlgB"/>
</dbReference>
<evidence type="ECO:0000256" key="2">
    <source>
        <dbReference type="ARBA" id="ARBA00004964"/>
    </source>
</evidence>
<comment type="subunit">
    <text evidence="9">Monomer.</text>
</comment>
<evidence type="ECO:0000313" key="12">
    <source>
        <dbReference type="EMBL" id="QQB45946.1"/>
    </source>
</evidence>
<dbReference type="FunFam" id="3.20.20.80:FF:000003">
    <property type="entry name" value="1,4-alpha-glucan branching enzyme GlgB"/>
    <property type="match status" value="1"/>
</dbReference>
<dbReference type="Pfam" id="PF02922">
    <property type="entry name" value="CBM_48"/>
    <property type="match status" value="1"/>
</dbReference>
<evidence type="ECO:0000256" key="8">
    <source>
        <dbReference type="ARBA" id="ARBA00023277"/>
    </source>
</evidence>
<dbReference type="SUPFAM" id="SSF51011">
    <property type="entry name" value="Glycosyl hydrolase domain"/>
    <property type="match status" value="1"/>
</dbReference>
<gene>
    <name evidence="9 12" type="primary">glgB</name>
    <name evidence="12" type="ORF">I6I10_10820</name>
</gene>
<keyword evidence="7 9" id="KW-0320">Glycogen biosynthesis</keyword>
<dbReference type="InterPro" id="IPR044143">
    <property type="entry name" value="GlgB_N_E_set_prok"/>
</dbReference>
<dbReference type="RefSeq" id="WP_084036267.1">
    <property type="nucleotide sequence ID" value="NZ_CP066007.1"/>
</dbReference>
<dbReference type="Proteomes" id="UP000596145">
    <property type="component" value="Chromosome"/>
</dbReference>
<dbReference type="Gene3D" id="3.20.20.80">
    <property type="entry name" value="Glycosidases"/>
    <property type="match status" value="1"/>
</dbReference>
<dbReference type="GO" id="GO:0004553">
    <property type="term" value="F:hydrolase activity, hydrolyzing O-glycosyl compounds"/>
    <property type="evidence" value="ECO:0007669"/>
    <property type="project" value="InterPro"/>
</dbReference>
<evidence type="ECO:0000313" key="13">
    <source>
        <dbReference type="Proteomes" id="UP000596145"/>
    </source>
</evidence>
<dbReference type="InterPro" id="IPR006048">
    <property type="entry name" value="A-amylase/branching_C"/>
</dbReference>
<comment type="function">
    <text evidence="9">Catalyzes the formation of the alpha-1,6-glucosidic linkages in glycogen by scission of a 1,4-alpha-linked oligosaccharide from growing alpha-1,4-glucan chains and the subsequent attachment of the oligosaccharide to the alpha-1,6 position.</text>
</comment>
<dbReference type="InterPro" id="IPR054169">
    <property type="entry name" value="GlgB_N"/>
</dbReference>
<comment type="catalytic activity">
    <reaction evidence="1 9">
        <text>Transfers a segment of a (1-&gt;4)-alpha-D-glucan chain to a primary hydroxy group in a similar glucan chain.</text>
        <dbReference type="EC" id="2.4.1.18"/>
    </reaction>
</comment>
<dbReference type="Gene3D" id="2.60.40.1180">
    <property type="entry name" value="Golgi alpha-mannosidase II"/>
    <property type="match status" value="1"/>
</dbReference>
<dbReference type="FunFam" id="2.60.40.1180:FF:000002">
    <property type="entry name" value="1,4-alpha-glucan branching enzyme GlgB"/>
    <property type="match status" value="1"/>
</dbReference>
<keyword evidence="6 9" id="KW-0808">Transferase</keyword>
<dbReference type="SMART" id="SM00642">
    <property type="entry name" value="Aamy"/>
    <property type="match status" value="1"/>
</dbReference>
<dbReference type="SUPFAM" id="SSF51445">
    <property type="entry name" value="(Trans)glycosidases"/>
    <property type="match status" value="1"/>
</dbReference>
<proteinExistence type="inferred from homology"/>
<feature type="domain" description="Glycosyl hydrolase family 13 catalytic" evidence="11">
    <location>
        <begin position="251"/>
        <end position="605"/>
    </location>
</feature>
<dbReference type="HAMAP" id="MF_00685">
    <property type="entry name" value="GlgB"/>
    <property type="match status" value="1"/>
</dbReference>
<dbReference type="InterPro" id="IPR013783">
    <property type="entry name" value="Ig-like_fold"/>
</dbReference>
<dbReference type="InterPro" id="IPR006047">
    <property type="entry name" value="GH13_cat_dom"/>
</dbReference>
<dbReference type="GeneID" id="92759817"/>
<dbReference type="Pfam" id="PF02806">
    <property type="entry name" value="Alpha-amylase_C"/>
    <property type="match status" value="1"/>
</dbReference>
<evidence type="ECO:0000256" key="3">
    <source>
        <dbReference type="ARBA" id="ARBA00009000"/>
    </source>
</evidence>
<dbReference type="PANTHER" id="PTHR43651">
    <property type="entry name" value="1,4-ALPHA-GLUCAN-BRANCHING ENZYME"/>
    <property type="match status" value="1"/>
</dbReference>
<organism evidence="12 13">
    <name type="scientific">Corynebacterium glucuronolyticum</name>
    <dbReference type="NCBI Taxonomy" id="39791"/>
    <lineage>
        <taxon>Bacteria</taxon>
        <taxon>Bacillati</taxon>
        <taxon>Actinomycetota</taxon>
        <taxon>Actinomycetes</taxon>
        <taxon>Mycobacteriales</taxon>
        <taxon>Corynebacteriaceae</taxon>
        <taxon>Corynebacterium</taxon>
    </lineage>
</organism>